<dbReference type="AlphaFoldDB" id="A0A397VDI2"/>
<comment type="caution">
    <text evidence="1">The sequence shown here is derived from an EMBL/GenBank/DDBJ whole genome shotgun (WGS) entry which is preliminary data.</text>
</comment>
<dbReference type="EMBL" id="QKWP01000563">
    <property type="protein sequence ID" value="RIB18083.1"/>
    <property type="molecule type" value="Genomic_DNA"/>
</dbReference>
<dbReference type="Proteomes" id="UP000266673">
    <property type="component" value="Unassembled WGS sequence"/>
</dbReference>
<proteinExistence type="predicted"/>
<keyword evidence="2" id="KW-1185">Reference proteome</keyword>
<reference evidence="1 2" key="1">
    <citation type="submission" date="2018-06" db="EMBL/GenBank/DDBJ databases">
        <title>Comparative genomics reveals the genomic features of Rhizophagus irregularis, R. cerebriforme, R. diaphanum and Gigaspora rosea, and their symbiotic lifestyle signature.</title>
        <authorList>
            <person name="Morin E."/>
            <person name="San Clemente H."/>
            <person name="Chen E.C.H."/>
            <person name="De La Providencia I."/>
            <person name="Hainaut M."/>
            <person name="Kuo A."/>
            <person name="Kohler A."/>
            <person name="Murat C."/>
            <person name="Tang N."/>
            <person name="Roy S."/>
            <person name="Loubradou J."/>
            <person name="Henrissat B."/>
            <person name="Grigoriev I.V."/>
            <person name="Corradi N."/>
            <person name="Roux C."/>
            <person name="Martin F.M."/>
        </authorList>
    </citation>
    <scope>NUCLEOTIDE SEQUENCE [LARGE SCALE GENOMIC DNA]</scope>
    <source>
        <strain evidence="1 2">DAOM 194757</strain>
    </source>
</reference>
<sequence>MVELKICYSYRPGCKGVGDKVCHLIQNTYREQATEVQKIINEEFSNSKIHEEQAPEALKFLLDVLKDVVKEEKEDITYLLSYIKVPISQINHDHHGSIWSRKTSKSPELLNYRVLNLSKLSPGVKSWYKT</sequence>
<name>A0A397VDI2_9GLOM</name>
<gene>
    <name evidence="1" type="ORF">C2G38_2037204</name>
</gene>
<evidence type="ECO:0000313" key="2">
    <source>
        <dbReference type="Proteomes" id="UP000266673"/>
    </source>
</evidence>
<protein>
    <submittedName>
        <fullName evidence="1">Uncharacterized protein</fullName>
    </submittedName>
</protein>
<organism evidence="1 2">
    <name type="scientific">Gigaspora rosea</name>
    <dbReference type="NCBI Taxonomy" id="44941"/>
    <lineage>
        <taxon>Eukaryota</taxon>
        <taxon>Fungi</taxon>
        <taxon>Fungi incertae sedis</taxon>
        <taxon>Mucoromycota</taxon>
        <taxon>Glomeromycotina</taxon>
        <taxon>Glomeromycetes</taxon>
        <taxon>Diversisporales</taxon>
        <taxon>Gigasporaceae</taxon>
        <taxon>Gigaspora</taxon>
    </lineage>
</organism>
<evidence type="ECO:0000313" key="1">
    <source>
        <dbReference type="EMBL" id="RIB18083.1"/>
    </source>
</evidence>
<accession>A0A397VDI2</accession>